<feature type="region of interest" description="Disordered" evidence="1">
    <location>
        <begin position="276"/>
        <end position="309"/>
    </location>
</feature>
<dbReference type="EMBL" id="GG663376">
    <property type="protein sequence ID" value="EEH03552.1"/>
    <property type="molecule type" value="Genomic_DNA"/>
</dbReference>
<feature type="region of interest" description="Disordered" evidence="1">
    <location>
        <begin position="155"/>
        <end position="182"/>
    </location>
</feature>
<feature type="compositionally biased region" description="Polar residues" evidence="1">
    <location>
        <begin position="370"/>
        <end position="382"/>
    </location>
</feature>
<gene>
    <name evidence="2" type="ORF">HCBG_07678</name>
</gene>
<dbReference type="HOGENOM" id="CLU_030893_0_0_1"/>
<feature type="region of interest" description="Disordered" evidence="1">
    <location>
        <begin position="560"/>
        <end position="599"/>
    </location>
</feature>
<dbReference type="InParanoid" id="C0NYJ6"/>
<evidence type="ECO:0000313" key="3">
    <source>
        <dbReference type="Proteomes" id="UP000001631"/>
    </source>
</evidence>
<feature type="compositionally biased region" description="Low complexity" evidence="1">
    <location>
        <begin position="170"/>
        <end position="181"/>
    </location>
</feature>
<feature type="compositionally biased region" description="Basic and acidic residues" evidence="1">
    <location>
        <begin position="572"/>
        <end position="581"/>
    </location>
</feature>
<keyword evidence="3" id="KW-1185">Reference proteome</keyword>
<protein>
    <submittedName>
        <fullName evidence="2">Uncharacterized protein</fullName>
    </submittedName>
</protein>
<evidence type="ECO:0000313" key="2">
    <source>
        <dbReference type="EMBL" id="EEH03552.1"/>
    </source>
</evidence>
<name>C0NYJ6_AJECG</name>
<organism evidence="2 3">
    <name type="scientific">Ajellomyces capsulatus (strain G186AR / H82 / ATCC MYA-2454 / RMSCC 2432)</name>
    <name type="common">Darling's disease fungus</name>
    <name type="synonym">Histoplasma capsulatum</name>
    <dbReference type="NCBI Taxonomy" id="447093"/>
    <lineage>
        <taxon>Eukaryota</taxon>
        <taxon>Fungi</taxon>
        <taxon>Dikarya</taxon>
        <taxon>Ascomycota</taxon>
        <taxon>Pezizomycotina</taxon>
        <taxon>Eurotiomycetes</taxon>
        <taxon>Eurotiomycetidae</taxon>
        <taxon>Onygenales</taxon>
        <taxon>Ajellomycetaceae</taxon>
        <taxon>Histoplasma</taxon>
    </lineage>
</organism>
<dbReference type="Proteomes" id="UP000001631">
    <property type="component" value="Unassembled WGS sequence"/>
</dbReference>
<feature type="compositionally biased region" description="Polar residues" evidence="1">
    <location>
        <begin position="284"/>
        <end position="298"/>
    </location>
</feature>
<sequence>MAQASNCSYWERILGTGCWEIVIGGLPGGMLRLQESVPEIVGQQAIHDRHVEVRHWVSEYKITGAFFPSICFETDTVKAAHGMVGGTQGSECSAESTGTEQRDILQPNSVLDIHLESMDQDQGHRKKVQFRGNNTRFPSSHPNEQEHPHTIVAQAWGKTPPNTGRKRGSRPPLLRSVPSPSHSAHMRKIFQNATTSLHSAGRILGSSSIPRVLASEGVDIQIQDNDTYEISEKRSEDNHFTFTDQLPSPLLLHPVVSPNGTRWTAVPMPDEPISSGFHSPYFPHQTSSPSFANSQYLSRSKPKRVPLPPYHTGSSPLDLAETKLAQRFQDTSISNVQSWLDGLCDEPSSGIHECDDSPSMNRVKREESLVPSQHHTSLGSNTENKRHSSSTFIVRVLNQPPSPAGKDSDSLLPIDSSPTAIPRPNRSKYNAPSTPILVRKPHKCYTSPRSQGRGHISLTLPRGHFMLPPRRKRTRASSSSLPQQSPPAYGITQTFEVAEDGISDILGKRSLPTSYQEQVTLTGLRDLSPHVTPFRKGKGPKRSRCPSYYDEDFLQEARLEREKKVSSTSSEMSKDSCKVPLEETQDVQFTEEPIDPNRD</sequence>
<dbReference type="AlphaFoldDB" id="C0NYJ6"/>
<feature type="compositionally biased region" description="Low complexity" evidence="1">
    <location>
        <begin position="477"/>
        <end position="487"/>
    </location>
</feature>
<dbReference type="VEuPathDB" id="FungiDB:I7I50_04436"/>
<dbReference type="GeneID" id="69040694"/>
<dbReference type="RefSeq" id="XP_045284033.1">
    <property type="nucleotide sequence ID" value="XM_045434727.1"/>
</dbReference>
<feature type="region of interest" description="Disordered" evidence="1">
    <location>
        <begin position="350"/>
        <end position="488"/>
    </location>
</feature>
<accession>C0NYJ6</accession>
<proteinExistence type="predicted"/>
<reference evidence="2" key="1">
    <citation type="submission" date="2009-02" db="EMBL/GenBank/DDBJ databases">
        <title>The Genome Sequence of Ajellomyces capsulatus strain G186AR.</title>
        <authorList>
            <consortium name="The Broad Institute Genome Sequencing Platform"/>
            <person name="Champion M."/>
            <person name="Cuomo C."/>
            <person name="Ma L.-J."/>
            <person name="Henn M.R."/>
            <person name="Sil A."/>
            <person name="Goldman B."/>
            <person name="Young S.K."/>
            <person name="Kodira C.D."/>
            <person name="Zeng Q."/>
            <person name="Koehrsen M."/>
            <person name="Alvarado L."/>
            <person name="Berlin A."/>
            <person name="Borenstein D."/>
            <person name="Chen Z."/>
            <person name="Engels R."/>
            <person name="Freedman E."/>
            <person name="Gellesch M."/>
            <person name="Goldberg J."/>
            <person name="Griggs A."/>
            <person name="Gujja S."/>
            <person name="Heiman D."/>
            <person name="Hepburn T."/>
            <person name="Howarth C."/>
            <person name="Jen D."/>
            <person name="Larson L."/>
            <person name="Lewis B."/>
            <person name="Mehta T."/>
            <person name="Park D."/>
            <person name="Pearson M."/>
            <person name="Roberts A."/>
            <person name="Saif S."/>
            <person name="Shea T."/>
            <person name="Shenoy N."/>
            <person name="Sisk P."/>
            <person name="Stolte C."/>
            <person name="Sykes S."/>
            <person name="Walk T."/>
            <person name="White J."/>
            <person name="Yandava C."/>
            <person name="Klein B."/>
            <person name="McEwen J.G."/>
            <person name="Puccia R."/>
            <person name="Goldman G.H."/>
            <person name="Felipe M.S."/>
            <person name="Nino-Vega G."/>
            <person name="San-Blas G."/>
            <person name="Taylor J."/>
            <person name="Mendoza L."/>
            <person name="Galagan J."/>
            <person name="Nusbaum C."/>
            <person name="Birren B."/>
        </authorList>
    </citation>
    <scope>NUCLEOTIDE SEQUENCE</scope>
    <source>
        <strain evidence="2">G186AR</strain>
    </source>
</reference>
<evidence type="ECO:0000256" key="1">
    <source>
        <dbReference type="SAM" id="MobiDB-lite"/>
    </source>
</evidence>